<keyword evidence="4" id="KW-0732">Signal</keyword>
<evidence type="ECO:0000256" key="3">
    <source>
        <dbReference type="ARBA" id="ARBA00022544"/>
    </source>
</evidence>
<protein>
    <submittedName>
        <fullName evidence="10">Ger(X)C family spore germination protein</fullName>
    </submittedName>
</protein>
<comment type="caution">
    <text evidence="10">The sequence shown here is derived from an EMBL/GenBank/DDBJ whole genome shotgun (WGS) entry which is preliminary data.</text>
</comment>
<dbReference type="InterPro" id="IPR038501">
    <property type="entry name" value="Spore_GerAC_C_sf"/>
</dbReference>
<dbReference type="InterPro" id="IPR008844">
    <property type="entry name" value="Spore_GerAC-like"/>
</dbReference>
<gene>
    <name evidence="10" type="ORF">I8J30_15645</name>
</gene>
<keyword evidence="6" id="KW-0564">Palmitate</keyword>
<dbReference type="NCBIfam" id="TIGR02887">
    <property type="entry name" value="spore_ger_x_C"/>
    <property type="match status" value="1"/>
</dbReference>
<dbReference type="Pfam" id="PF05504">
    <property type="entry name" value="Spore_GerAC"/>
    <property type="match status" value="1"/>
</dbReference>
<evidence type="ECO:0000313" key="11">
    <source>
        <dbReference type="Proteomes" id="UP000673394"/>
    </source>
</evidence>
<dbReference type="InterPro" id="IPR046953">
    <property type="entry name" value="Spore_GerAC-like_C"/>
</dbReference>
<dbReference type="Gene3D" id="3.30.300.210">
    <property type="entry name" value="Nutrient germinant receptor protein C, domain 3"/>
    <property type="match status" value="1"/>
</dbReference>
<evidence type="ECO:0000256" key="2">
    <source>
        <dbReference type="ARBA" id="ARBA00007886"/>
    </source>
</evidence>
<keyword evidence="5" id="KW-0472">Membrane</keyword>
<keyword evidence="7" id="KW-0449">Lipoprotein</keyword>
<evidence type="ECO:0000256" key="7">
    <source>
        <dbReference type="ARBA" id="ARBA00023288"/>
    </source>
</evidence>
<feature type="domain" description="Spore germination GerAC-like C-terminal" evidence="8">
    <location>
        <begin position="199"/>
        <end position="371"/>
    </location>
</feature>
<comment type="similarity">
    <text evidence="2">Belongs to the GerABKC lipoprotein family.</text>
</comment>
<dbReference type="PANTHER" id="PTHR35789:SF1">
    <property type="entry name" value="SPORE GERMINATION PROTEIN B3"/>
    <property type="match status" value="1"/>
</dbReference>
<evidence type="ECO:0000256" key="6">
    <source>
        <dbReference type="ARBA" id="ARBA00023139"/>
    </source>
</evidence>
<feature type="domain" description="Spore germination protein N-terminal" evidence="9">
    <location>
        <begin position="23"/>
        <end position="189"/>
    </location>
</feature>
<comment type="subcellular location">
    <subcellularLocation>
        <location evidence="1">Membrane</location>
        <topology evidence="1">Lipid-anchor</topology>
    </subcellularLocation>
</comment>
<dbReference type="EMBL" id="JAGKSP010000005">
    <property type="protein sequence ID" value="MBP3964150.1"/>
    <property type="molecule type" value="Genomic_DNA"/>
</dbReference>
<organism evidence="10 11">
    <name type="scientific">Paenibacillus lignilyticus</name>
    <dbReference type="NCBI Taxonomy" id="1172615"/>
    <lineage>
        <taxon>Bacteria</taxon>
        <taxon>Bacillati</taxon>
        <taxon>Bacillota</taxon>
        <taxon>Bacilli</taxon>
        <taxon>Bacillales</taxon>
        <taxon>Paenibacillaceae</taxon>
        <taxon>Paenibacillus</taxon>
    </lineage>
</organism>
<keyword evidence="3" id="KW-0309">Germination</keyword>
<sequence>MSRFYRITLLFLMLTVLLTSCKDRVDLENITLVLMMGFDLDEDNNLVIFSSSPVFSKEAKKKNETTKVKAITGRQARGELEARVSALVSNGKLQNILIGKKVLQHEGWMNLLDVFFRDSKSRINARLIAVDGPVEEVMFFTPEDKRRLPLHIAKLVDTAHMRNLVELTTLFDYIRLVFDKGVTPFVTELHKTPREVVVTGTALLDDKGIYRGSLDLMENELLQVLQHEKLADLTLTVILPDVKHKKSIFETRAISFYITNVMRKVKVSYTDNQFRFDIRLKLPIHLTEQMFRLSAEKNSPELEAMINKQLELEMNKLVKKIQKNKLDPIGLGLYARAFQYNSWKKVENDWGGAFAKAEVNIHVDTTIKDHGEIE</sequence>
<evidence type="ECO:0000256" key="4">
    <source>
        <dbReference type="ARBA" id="ARBA00022729"/>
    </source>
</evidence>
<dbReference type="PROSITE" id="PS51257">
    <property type="entry name" value="PROKAR_LIPOPROTEIN"/>
    <property type="match status" value="1"/>
</dbReference>
<accession>A0ABS5CDU6</accession>
<evidence type="ECO:0000256" key="5">
    <source>
        <dbReference type="ARBA" id="ARBA00023136"/>
    </source>
</evidence>
<dbReference type="PANTHER" id="PTHR35789">
    <property type="entry name" value="SPORE GERMINATION PROTEIN B3"/>
    <property type="match status" value="1"/>
</dbReference>
<evidence type="ECO:0000259" key="9">
    <source>
        <dbReference type="Pfam" id="PF25198"/>
    </source>
</evidence>
<name>A0ABS5CDU6_9BACL</name>
<dbReference type="RefSeq" id="WP_210659189.1">
    <property type="nucleotide sequence ID" value="NZ_JAGKSP010000005.1"/>
</dbReference>
<evidence type="ECO:0000259" key="8">
    <source>
        <dbReference type="Pfam" id="PF05504"/>
    </source>
</evidence>
<evidence type="ECO:0000256" key="1">
    <source>
        <dbReference type="ARBA" id="ARBA00004635"/>
    </source>
</evidence>
<reference evidence="10 11" key="1">
    <citation type="submission" date="2021-04" db="EMBL/GenBank/DDBJ databases">
        <title>Paenibacillus sp. DLE-14 whole genome sequence.</title>
        <authorList>
            <person name="Ham Y.J."/>
        </authorList>
    </citation>
    <scope>NUCLEOTIDE SEQUENCE [LARGE SCALE GENOMIC DNA]</scope>
    <source>
        <strain evidence="10 11">DLE-14</strain>
    </source>
</reference>
<evidence type="ECO:0000313" key="10">
    <source>
        <dbReference type="EMBL" id="MBP3964150.1"/>
    </source>
</evidence>
<keyword evidence="11" id="KW-1185">Reference proteome</keyword>
<proteinExistence type="inferred from homology"/>
<dbReference type="Pfam" id="PF25198">
    <property type="entry name" value="Spore_GerAC_N"/>
    <property type="match status" value="1"/>
</dbReference>
<dbReference type="Proteomes" id="UP000673394">
    <property type="component" value="Unassembled WGS sequence"/>
</dbReference>
<dbReference type="InterPro" id="IPR057336">
    <property type="entry name" value="GerAC_N"/>
</dbReference>